<evidence type="ECO:0000256" key="1">
    <source>
        <dbReference type="SAM" id="MobiDB-lite"/>
    </source>
</evidence>
<feature type="compositionally biased region" description="Basic and acidic residues" evidence="1">
    <location>
        <begin position="668"/>
        <end position="694"/>
    </location>
</feature>
<feature type="compositionally biased region" description="Basic and acidic residues" evidence="1">
    <location>
        <begin position="69"/>
        <end position="80"/>
    </location>
</feature>
<feature type="compositionally biased region" description="Basic residues" evidence="1">
    <location>
        <begin position="178"/>
        <end position="191"/>
    </location>
</feature>
<protein>
    <submittedName>
        <fullName evidence="2">Uncharacterized protein</fullName>
    </submittedName>
</protein>
<keyword evidence="3" id="KW-1185">Reference proteome</keyword>
<dbReference type="EMBL" id="KI965465">
    <property type="protein sequence ID" value="EUD67752.1"/>
    <property type="molecule type" value="Genomic_DNA"/>
</dbReference>
<proteinExistence type="predicted"/>
<reference evidence="2 3" key="1">
    <citation type="submission" date="2013-02" db="EMBL/GenBank/DDBJ databases">
        <title>The Genome Sequence of Plasmodium inui San Antonio 1.</title>
        <authorList>
            <consortium name="The Broad Institute Genome Sequencing Platform"/>
            <consortium name="The Broad Institute Genome Sequencing Center for Infectious Disease"/>
            <person name="Neafsey D."/>
            <person name="Cheeseman I."/>
            <person name="Volkman S."/>
            <person name="Adams J."/>
            <person name="Walker B."/>
            <person name="Young S.K."/>
            <person name="Zeng Q."/>
            <person name="Gargeya S."/>
            <person name="Fitzgerald M."/>
            <person name="Haas B."/>
            <person name="Abouelleil A."/>
            <person name="Alvarado L."/>
            <person name="Arachchi H.M."/>
            <person name="Berlin A.M."/>
            <person name="Chapman S.B."/>
            <person name="Dewar J."/>
            <person name="Goldberg J."/>
            <person name="Griggs A."/>
            <person name="Gujja S."/>
            <person name="Hansen M."/>
            <person name="Howarth C."/>
            <person name="Imamovic A."/>
            <person name="Larimer J."/>
            <person name="McCowan C."/>
            <person name="Murphy C."/>
            <person name="Neiman D."/>
            <person name="Pearson M."/>
            <person name="Priest M."/>
            <person name="Roberts A."/>
            <person name="Saif S."/>
            <person name="Shea T."/>
            <person name="Sisk P."/>
            <person name="Sykes S."/>
            <person name="Wortman J."/>
            <person name="Nusbaum C."/>
            <person name="Birren B."/>
        </authorList>
    </citation>
    <scope>NUCLEOTIDE SEQUENCE [LARGE SCALE GENOMIC DNA]</scope>
    <source>
        <strain evidence="2 3">San Antonio 1</strain>
    </source>
</reference>
<feature type="compositionally biased region" description="Basic residues" evidence="1">
    <location>
        <begin position="81"/>
        <end position="91"/>
    </location>
</feature>
<evidence type="ECO:0000313" key="3">
    <source>
        <dbReference type="Proteomes" id="UP000030640"/>
    </source>
</evidence>
<gene>
    <name evidence="2" type="ORF">C922_01941</name>
</gene>
<dbReference type="PANTHER" id="PTHR45532">
    <property type="entry name" value="WD REPEAT-CONTAINING PROTEIN 97"/>
    <property type="match status" value="1"/>
</dbReference>
<organism evidence="2 3">
    <name type="scientific">Plasmodium inui San Antonio 1</name>
    <dbReference type="NCBI Taxonomy" id="1237626"/>
    <lineage>
        <taxon>Eukaryota</taxon>
        <taxon>Sar</taxon>
        <taxon>Alveolata</taxon>
        <taxon>Apicomplexa</taxon>
        <taxon>Aconoidasida</taxon>
        <taxon>Haemosporida</taxon>
        <taxon>Plasmodiidae</taxon>
        <taxon>Plasmodium</taxon>
        <taxon>Plasmodium (Plasmodium)</taxon>
    </lineage>
</organism>
<dbReference type="AlphaFoldDB" id="W7A3D6"/>
<feature type="compositionally biased region" description="Low complexity" evidence="1">
    <location>
        <begin position="195"/>
        <end position="209"/>
    </location>
</feature>
<feature type="compositionally biased region" description="Basic and acidic residues" evidence="1">
    <location>
        <begin position="283"/>
        <end position="299"/>
    </location>
</feature>
<dbReference type="GeneID" id="20037215"/>
<dbReference type="RefSeq" id="XP_008815762.1">
    <property type="nucleotide sequence ID" value="XM_008817540.1"/>
</dbReference>
<feature type="compositionally biased region" description="Polar residues" evidence="1">
    <location>
        <begin position="210"/>
        <end position="219"/>
    </location>
</feature>
<feature type="compositionally biased region" description="Basic residues" evidence="1">
    <location>
        <begin position="695"/>
        <end position="710"/>
    </location>
</feature>
<dbReference type="VEuPathDB" id="PlasmoDB:C922_01941"/>
<dbReference type="OrthoDB" id="392888at2759"/>
<sequence length="710" mass="80766">MEMGSSHMGDMNNGGRKRKNMKGDSKDHTVPEGTSEKTSNEEGDEAGTVPNVDGANGDDVPLQDEEQEEHPSGNKDENGLKKKKKKLRKLKKYTDESDSQEDTQQADKQKQAHKISKKDFILKSGAHKRGGEAHDEEEEQQLEKKENNHDGESPPDNAHETPPGGEIGQAGKISQKEMKRKKDKRKAKGEKKHGTNSNGDSNGNTNGSTEANAGANSDASYCDGDHQAGSKEEEEDDDYGGFHSDDHLGSEPDEEDELSQGDSEQEKTNKSRRKKKARGGTQKKSEPKGDESKVDKDGDNAVQIREKKKKMKNSRLMEDINPDEDKHKLKLICMSFHKKEYDIEEFIFESLKVIIPQYKREVFLNQQNIIIDRTSREDLKNLEIFWFDRLTKNRRRSIISCFTTLGKMGLGGKETNALGASEIVMSVPENVMSVPENVMSVPENVMSAPEFVMSIPENVMSVPENVMSVSEIMISAPENATSAPENAETTVNPLLEHIFTKKKDQIIVDHLAALCTQQVKLVKEYISYMRKNIFDLSSISENNDKIKELNILDPIKRRELFFYLNLCISMNYIQEQAPNVYAIPNDLCPDIRGFNLHPMFSHINKKQNEKKREKGGNPWEKLKLLKKSQKMDVANKSSDTSMRKTEVVAQMSTKKNEVNEKESEEDRNDEKKKNDKHIDDNEMLQKKILEEEQKKKKSIRRNEKKKKRKR</sequence>
<feature type="compositionally biased region" description="Basic and acidic residues" evidence="1">
    <location>
        <begin position="21"/>
        <end position="40"/>
    </location>
</feature>
<feature type="region of interest" description="Disordered" evidence="1">
    <location>
        <begin position="1"/>
        <end position="314"/>
    </location>
</feature>
<dbReference type="Proteomes" id="UP000030640">
    <property type="component" value="Unassembled WGS sequence"/>
</dbReference>
<evidence type="ECO:0000313" key="2">
    <source>
        <dbReference type="EMBL" id="EUD67752.1"/>
    </source>
</evidence>
<dbReference type="PANTHER" id="PTHR45532:SF1">
    <property type="entry name" value="WD REPEAT-CONTAINING PROTEIN 97"/>
    <property type="match status" value="1"/>
</dbReference>
<feature type="compositionally biased region" description="Basic and acidic residues" evidence="1">
    <location>
        <begin position="141"/>
        <end position="152"/>
    </location>
</feature>
<accession>W7A3D6</accession>
<feature type="region of interest" description="Disordered" evidence="1">
    <location>
        <begin position="626"/>
        <end position="710"/>
    </location>
</feature>
<name>W7A3D6_9APIC</name>